<dbReference type="FunFam" id="1.10.3180.10:FF:000001">
    <property type="entry name" value="Ethylene insensitive 3-like 1"/>
    <property type="match status" value="1"/>
</dbReference>
<comment type="similarity">
    <text evidence="2">Belongs to the EIN3 family.</text>
</comment>
<gene>
    <name evidence="7" type="ORF">OSB04_027631</name>
</gene>
<dbReference type="Pfam" id="PF04873">
    <property type="entry name" value="EIN3_DNA-bd"/>
    <property type="match status" value="1"/>
</dbReference>
<dbReference type="GO" id="GO:0003700">
    <property type="term" value="F:DNA-binding transcription factor activity"/>
    <property type="evidence" value="ECO:0007669"/>
    <property type="project" value="InterPro"/>
</dbReference>
<feature type="region of interest" description="Disordered" evidence="5">
    <location>
        <begin position="1"/>
        <end position="46"/>
    </location>
</feature>
<comment type="subcellular location">
    <subcellularLocation>
        <location evidence="1">Nucleus</location>
    </subcellularLocation>
</comment>
<evidence type="ECO:0000256" key="5">
    <source>
        <dbReference type="SAM" id="MobiDB-lite"/>
    </source>
</evidence>
<dbReference type="EMBL" id="JARYMX010000007">
    <property type="protein sequence ID" value="KAJ9541125.1"/>
    <property type="molecule type" value="Genomic_DNA"/>
</dbReference>
<dbReference type="GO" id="GO:0009873">
    <property type="term" value="P:ethylene-activated signaling pathway"/>
    <property type="evidence" value="ECO:0007669"/>
    <property type="project" value="UniProtKB-KW"/>
</dbReference>
<evidence type="ECO:0000313" key="7">
    <source>
        <dbReference type="EMBL" id="KAJ9541125.1"/>
    </source>
</evidence>
<evidence type="ECO:0000313" key="8">
    <source>
        <dbReference type="Proteomes" id="UP001172457"/>
    </source>
</evidence>
<organism evidence="7 8">
    <name type="scientific">Centaurea solstitialis</name>
    <name type="common">yellow star-thistle</name>
    <dbReference type="NCBI Taxonomy" id="347529"/>
    <lineage>
        <taxon>Eukaryota</taxon>
        <taxon>Viridiplantae</taxon>
        <taxon>Streptophyta</taxon>
        <taxon>Embryophyta</taxon>
        <taxon>Tracheophyta</taxon>
        <taxon>Spermatophyta</taxon>
        <taxon>Magnoliopsida</taxon>
        <taxon>eudicotyledons</taxon>
        <taxon>Gunneridae</taxon>
        <taxon>Pentapetalae</taxon>
        <taxon>asterids</taxon>
        <taxon>campanulids</taxon>
        <taxon>Asterales</taxon>
        <taxon>Asteraceae</taxon>
        <taxon>Carduoideae</taxon>
        <taxon>Cardueae</taxon>
        <taxon>Centaureinae</taxon>
        <taxon>Centaurea</taxon>
    </lineage>
</organism>
<dbReference type="GO" id="GO:0003677">
    <property type="term" value="F:DNA binding"/>
    <property type="evidence" value="ECO:0007669"/>
    <property type="project" value="TreeGrafter"/>
</dbReference>
<evidence type="ECO:0000259" key="6">
    <source>
        <dbReference type="Pfam" id="PF04873"/>
    </source>
</evidence>
<dbReference type="PANTHER" id="PTHR33305:SF29">
    <property type="entry name" value="ETHYLENE INSENSITIVE 3-LIKE 5 PROTEIN"/>
    <property type="match status" value="1"/>
</dbReference>
<evidence type="ECO:0000256" key="4">
    <source>
        <dbReference type="ARBA" id="ARBA00023242"/>
    </source>
</evidence>
<dbReference type="AlphaFoldDB" id="A0AA38SE84"/>
<protein>
    <recommendedName>
        <fullName evidence="6">Ethylene insensitive 3-like DNA-binding domain-containing protein</fullName>
    </recommendedName>
</protein>
<evidence type="ECO:0000256" key="3">
    <source>
        <dbReference type="ARBA" id="ARBA00022745"/>
    </source>
</evidence>
<keyword evidence="3" id="KW-0936">Ethylene signaling pathway</keyword>
<dbReference type="InterPro" id="IPR006957">
    <property type="entry name" value="EIN3"/>
</dbReference>
<sequence>MNDGCEKATGVVDKTSSGEELGRGSWSNDGNRRKRMAADDGSREEEQLRRRKLLRAHDVILKYALKTMEVCKARGFVFGIIPEKGKPITGSSESLRKWWKEEACFDRKGPLAVSEYHSTMAAGGGGETEPNPCSFLHLLQDLQDTTLGSIVSALMQHCVPSQRGFPFEKGLSPPWWPTGKELWWGDQGATVKDHGPPPYRKPHDLKKAWKVSLLVAIIKHMAPNNIDKMRRLVMQSKCLQDKMSAKESVIWSKVVNQEETLLKFAKNDEKFESEADVFGSSIEEGSKNADRFLYHANDDIHGAISWMNMFETTEKQYSKEEEDCSFENFWGENVYEQIGMDEGAMDLNMIPFDPGEWQIDPETSIWDLGYE</sequence>
<keyword evidence="4" id="KW-0539">Nucleus</keyword>
<dbReference type="InterPro" id="IPR023278">
    <property type="entry name" value="Ethylene_insens-like_DNA-bd"/>
</dbReference>
<reference evidence="7" key="1">
    <citation type="submission" date="2023-03" db="EMBL/GenBank/DDBJ databases">
        <title>Chromosome-scale reference genome and RAD-based genetic map of yellow starthistle (Centaurea solstitialis) reveal putative structural variation and QTLs associated with invader traits.</title>
        <authorList>
            <person name="Reatini B."/>
            <person name="Cang F.A."/>
            <person name="Jiang Q."/>
            <person name="Mckibben M.T.W."/>
            <person name="Barker M.S."/>
            <person name="Rieseberg L.H."/>
            <person name="Dlugosch K.M."/>
        </authorList>
    </citation>
    <scope>NUCLEOTIDE SEQUENCE</scope>
    <source>
        <strain evidence="7">CAN-66</strain>
        <tissue evidence="7">Leaf</tissue>
    </source>
</reference>
<comment type="caution">
    <text evidence="7">The sequence shown here is derived from an EMBL/GenBank/DDBJ whole genome shotgun (WGS) entry which is preliminary data.</text>
</comment>
<feature type="compositionally biased region" description="Basic and acidic residues" evidence="5">
    <location>
        <begin position="36"/>
        <end position="46"/>
    </location>
</feature>
<evidence type="ECO:0000256" key="1">
    <source>
        <dbReference type="ARBA" id="ARBA00004123"/>
    </source>
</evidence>
<dbReference type="InterPro" id="IPR047091">
    <property type="entry name" value="EIN3-like_DNA-bd"/>
</dbReference>
<dbReference type="SUPFAM" id="SSF116768">
    <property type="entry name" value="DNA-binding domain of EIN3-like"/>
    <property type="match status" value="1"/>
</dbReference>
<dbReference type="PANTHER" id="PTHR33305">
    <property type="entry name" value="ETHYLENE INSENSITIVE 3-LIKE 2 PROTEIN"/>
    <property type="match status" value="1"/>
</dbReference>
<evidence type="ECO:0000256" key="2">
    <source>
        <dbReference type="ARBA" id="ARBA00009416"/>
    </source>
</evidence>
<dbReference type="Gene3D" id="1.10.3180.10">
    <property type="entry name" value="DNA-binding domain of EIN3-like"/>
    <property type="match status" value="1"/>
</dbReference>
<dbReference type="GO" id="GO:0005634">
    <property type="term" value="C:nucleus"/>
    <property type="evidence" value="ECO:0007669"/>
    <property type="project" value="UniProtKB-SubCell"/>
</dbReference>
<feature type="domain" description="Ethylene insensitive 3-like DNA-binding" evidence="6">
    <location>
        <begin position="35"/>
        <end position="259"/>
    </location>
</feature>
<name>A0AA38SE84_9ASTR</name>
<keyword evidence="8" id="KW-1185">Reference proteome</keyword>
<accession>A0AA38SE84</accession>
<dbReference type="Proteomes" id="UP001172457">
    <property type="component" value="Chromosome 7"/>
</dbReference>
<proteinExistence type="inferred from homology"/>